<dbReference type="OrthoDB" id="20872at2759"/>
<dbReference type="Proteomes" id="UP000799302">
    <property type="component" value="Unassembled WGS sequence"/>
</dbReference>
<dbReference type="AlphaFoldDB" id="A0A6A6UD75"/>
<proteinExistence type="predicted"/>
<dbReference type="InterPro" id="IPR029498">
    <property type="entry name" value="HeLo_dom"/>
</dbReference>
<organism evidence="3 4">
    <name type="scientific">Microthyrium microscopicum</name>
    <dbReference type="NCBI Taxonomy" id="703497"/>
    <lineage>
        <taxon>Eukaryota</taxon>
        <taxon>Fungi</taxon>
        <taxon>Dikarya</taxon>
        <taxon>Ascomycota</taxon>
        <taxon>Pezizomycotina</taxon>
        <taxon>Dothideomycetes</taxon>
        <taxon>Dothideomycetes incertae sedis</taxon>
        <taxon>Microthyriales</taxon>
        <taxon>Microthyriaceae</taxon>
        <taxon>Microthyrium</taxon>
    </lineage>
</organism>
<gene>
    <name evidence="3" type="ORF">BT63DRAFT_412611</name>
</gene>
<dbReference type="PANTHER" id="PTHR37542">
    <property type="entry name" value="HELO DOMAIN-CONTAINING PROTEIN-RELATED"/>
    <property type="match status" value="1"/>
</dbReference>
<dbReference type="PANTHER" id="PTHR37542:SF3">
    <property type="entry name" value="PRION-INHIBITION AND PROPAGATION HELO DOMAIN-CONTAINING PROTEIN"/>
    <property type="match status" value="1"/>
</dbReference>
<feature type="compositionally biased region" description="Polar residues" evidence="1">
    <location>
        <begin position="249"/>
        <end position="285"/>
    </location>
</feature>
<accession>A0A6A6UD75</accession>
<evidence type="ECO:0000313" key="4">
    <source>
        <dbReference type="Proteomes" id="UP000799302"/>
    </source>
</evidence>
<evidence type="ECO:0000256" key="1">
    <source>
        <dbReference type="SAM" id="MobiDB-lite"/>
    </source>
</evidence>
<evidence type="ECO:0000259" key="2">
    <source>
        <dbReference type="Pfam" id="PF14479"/>
    </source>
</evidence>
<protein>
    <recommendedName>
        <fullName evidence="2">Prion-inhibition and propagation HeLo domain-containing protein</fullName>
    </recommendedName>
</protein>
<keyword evidence="4" id="KW-1185">Reference proteome</keyword>
<feature type="domain" description="Prion-inhibition and propagation HeLo" evidence="2">
    <location>
        <begin position="30"/>
        <end position="217"/>
    </location>
</feature>
<name>A0A6A6UD75_9PEZI</name>
<sequence length="285" mass="31843">MLPQIHHCPNSYYGITLTGTMDPADPTIDVASLSETFKTAVECFERVELGANFRDFFDASQLKLSLAQNRLCRWGKTLGIDKMDEASFKNDFANVSLGSVNSTLERILSKFKETQDLCDEYRKMISHDDGKPLHACIRDLEMSREALKLDIKMRMLAISPGQRRSLRIRWVLYDGRLFTQLLANITIIVTDLENMFPHLEAKRADLCKNEAAQLIADTDGDKAITLLKEIAKQQDKVMYNALSMERSESSGNTATSSRGNNHAIQAGSNDSSIGGHSNDTSGRDD</sequence>
<feature type="region of interest" description="Disordered" evidence="1">
    <location>
        <begin position="244"/>
        <end position="285"/>
    </location>
</feature>
<dbReference type="Gene3D" id="1.20.120.1020">
    <property type="entry name" value="Prion-inhibition and propagation, HeLo domain"/>
    <property type="match status" value="1"/>
</dbReference>
<evidence type="ECO:0000313" key="3">
    <source>
        <dbReference type="EMBL" id="KAF2669810.1"/>
    </source>
</evidence>
<reference evidence="3" key="1">
    <citation type="journal article" date="2020" name="Stud. Mycol.">
        <title>101 Dothideomycetes genomes: a test case for predicting lifestyles and emergence of pathogens.</title>
        <authorList>
            <person name="Haridas S."/>
            <person name="Albert R."/>
            <person name="Binder M."/>
            <person name="Bloem J."/>
            <person name="Labutti K."/>
            <person name="Salamov A."/>
            <person name="Andreopoulos B."/>
            <person name="Baker S."/>
            <person name="Barry K."/>
            <person name="Bills G."/>
            <person name="Bluhm B."/>
            <person name="Cannon C."/>
            <person name="Castanera R."/>
            <person name="Culley D."/>
            <person name="Daum C."/>
            <person name="Ezra D."/>
            <person name="Gonzalez J."/>
            <person name="Henrissat B."/>
            <person name="Kuo A."/>
            <person name="Liang C."/>
            <person name="Lipzen A."/>
            <person name="Lutzoni F."/>
            <person name="Magnuson J."/>
            <person name="Mondo S."/>
            <person name="Nolan M."/>
            <person name="Ohm R."/>
            <person name="Pangilinan J."/>
            <person name="Park H.-J."/>
            <person name="Ramirez L."/>
            <person name="Alfaro M."/>
            <person name="Sun H."/>
            <person name="Tritt A."/>
            <person name="Yoshinaga Y."/>
            <person name="Zwiers L.-H."/>
            <person name="Turgeon B."/>
            <person name="Goodwin S."/>
            <person name="Spatafora J."/>
            <person name="Crous P."/>
            <person name="Grigoriev I."/>
        </authorList>
    </citation>
    <scope>NUCLEOTIDE SEQUENCE</scope>
    <source>
        <strain evidence="3">CBS 115976</strain>
    </source>
</reference>
<dbReference type="InterPro" id="IPR038305">
    <property type="entry name" value="HeLo_sf"/>
</dbReference>
<dbReference type="EMBL" id="MU004234">
    <property type="protein sequence ID" value="KAF2669810.1"/>
    <property type="molecule type" value="Genomic_DNA"/>
</dbReference>
<dbReference type="Pfam" id="PF14479">
    <property type="entry name" value="HeLo"/>
    <property type="match status" value="1"/>
</dbReference>